<proteinExistence type="predicted"/>
<organism evidence="2 3">
    <name type="scientific">Paenibacillus illinoisensis</name>
    <dbReference type="NCBI Taxonomy" id="59845"/>
    <lineage>
        <taxon>Bacteria</taxon>
        <taxon>Bacillati</taxon>
        <taxon>Bacillota</taxon>
        <taxon>Bacilli</taxon>
        <taxon>Bacillales</taxon>
        <taxon>Paenibacillaceae</taxon>
        <taxon>Paenibacillus</taxon>
    </lineage>
</organism>
<keyword evidence="1" id="KW-0732">Signal</keyword>
<evidence type="ECO:0000313" key="2">
    <source>
        <dbReference type="EMBL" id="MFK0521741.1"/>
    </source>
</evidence>
<evidence type="ECO:0000313" key="3">
    <source>
        <dbReference type="Proteomes" id="UP001618531"/>
    </source>
</evidence>
<protein>
    <submittedName>
        <fullName evidence="2">Uncharacterized protein</fullName>
    </submittedName>
</protein>
<gene>
    <name evidence="2" type="ORF">ACINKY_05965</name>
</gene>
<keyword evidence="3" id="KW-1185">Reference proteome</keyword>
<dbReference type="Proteomes" id="UP001618531">
    <property type="component" value="Unassembled WGS sequence"/>
</dbReference>
<feature type="chain" id="PRO_5046245288" evidence="1">
    <location>
        <begin position="22"/>
        <end position="266"/>
    </location>
</feature>
<accession>A0ABW8HQ59</accession>
<dbReference type="RefSeq" id="WP_402872187.1">
    <property type="nucleotide sequence ID" value="NZ_JBIYSL010000001.1"/>
</dbReference>
<dbReference type="SUPFAM" id="SSF69304">
    <property type="entry name" value="Tricorn protease N-terminal domain"/>
    <property type="match status" value="1"/>
</dbReference>
<sequence length="266" mass="30221">MKYTHVLLSSAILLSSLSMLSVPQQSVSKTAVKSSAENKVVDSSIYPSANQFNKKVSANKIVWTGMNVILEADVVNKPDQASFEQNVIESITVAVGEQAYTINTGRFDDQLLDIISMDVSWSKTWIAIHAERSAGKTLILVNVETGKFMVLNDRLQDERNHTIETIASYHWSPKRDEIAISFGDTAKSSLAIYDPSKDSFHYLPRTTNYISTNLVLWQKNGNILDYISEYPSDRLILFRYNTKTNQVKPVQKINKQEWPQWFEIIH</sequence>
<comment type="caution">
    <text evidence="2">The sequence shown here is derived from an EMBL/GenBank/DDBJ whole genome shotgun (WGS) entry which is preliminary data.</text>
</comment>
<evidence type="ECO:0000256" key="1">
    <source>
        <dbReference type="SAM" id="SignalP"/>
    </source>
</evidence>
<dbReference type="EMBL" id="JBIYSL010000001">
    <property type="protein sequence ID" value="MFK0521741.1"/>
    <property type="molecule type" value="Genomic_DNA"/>
</dbReference>
<reference evidence="2 3" key="1">
    <citation type="submission" date="2024-11" db="EMBL/GenBank/DDBJ databases">
        <title>Identification and Characterization of a Novel Fosfomycin Bacillithiol Transferase FosB8 in Paenibacillus illinoisensis.</title>
        <authorList>
            <person name="Lu W."/>
        </authorList>
    </citation>
    <scope>NUCLEOTIDE SEQUENCE [LARGE SCALE GENOMIC DNA]</scope>
    <source>
        <strain evidence="2 3">WP77</strain>
    </source>
</reference>
<feature type="signal peptide" evidence="1">
    <location>
        <begin position="1"/>
        <end position="21"/>
    </location>
</feature>
<name>A0ABW8HQ59_9BACL</name>